<dbReference type="PANTHER" id="PTHR46093">
    <property type="entry name" value="ACYL-COA-BINDING DOMAIN-CONTAINING PROTEIN 5"/>
    <property type="match status" value="1"/>
</dbReference>
<keyword evidence="1" id="KW-0880">Kelch repeat</keyword>
<feature type="compositionally biased region" description="Acidic residues" evidence="3">
    <location>
        <begin position="50"/>
        <end position="60"/>
    </location>
</feature>
<gene>
    <name evidence="4" type="ORF">ECRASSUSDP1_LOCUS6204</name>
</gene>
<keyword evidence="2" id="KW-0677">Repeat</keyword>
<evidence type="ECO:0000256" key="3">
    <source>
        <dbReference type="SAM" id="MobiDB-lite"/>
    </source>
</evidence>
<evidence type="ECO:0000313" key="4">
    <source>
        <dbReference type="EMBL" id="CAI2364854.1"/>
    </source>
</evidence>
<dbReference type="Gene3D" id="2.120.10.80">
    <property type="entry name" value="Kelch-type beta propeller"/>
    <property type="match status" value="2"/>
</dbReference>
<dbReference type="InterPro" id="IPR015915">
    <property type="entry name" value="Kelch-typ_b-propeller"/>
</dbReference>
<dbReference type="Proteomes" id="UP001295684">
    <property type="component" value="Unassembled WGS sequence"/>
</dbReference>
<dbReference type="EMBL" id="CAMPGE010006008">
    <property type="protein sequence ID" value="CAI2364854.1"/>
    <property type="molecule type" value="Genomic_DNA"/>
</dbReference>
<evidence type="ECO:0000313" key="5">
    <source>
        <dbReference type="Proteomes" id="UP001295684"/>
    </source>
</evidence>
<name>A0AAD1UDK5_EUPCR</name>
<evidence type="ECO:0000256" key="2">
    <source>
        <dbReference type="ARBA" id="ARBA00022737"/>
    </source>
</evidence>
<dbReference type="PANTHER" id="PTHR46093:SF18">
    <property type="entry name" value="FIBRONECTIN TYPE-III DOMAIN-CONTAINING PROTEIN"/>
    <property type="match status" value="1"/>
</dbReference>
<dbReference type="Pfam" id="PF24681">
    <property type="entry name" value="Kelch_KLHDC2_KLHL20_DRC7"/>
    <property type="match status" value="2"/>
</dbReference>
<feature type="region of interest" description="Disordered" evidence="3">
    <location>
        <begin position="1"/>
        <end position="61"/>
    </location>
</feature>
<feature type="region of interest" description="Disordered" evidence="3">
    <location>
        <begin position="405"/>
        <end position="426"/>
    </location>
</feature>
<protein>
    <submittedName>
        <fullName evidence="4">Uncharacterized protein</fullName>
    </submittedName>
</protein>
<proteinExistence type="predicted"/>
<comment type="caution">
    <text evidence="4">The sequence shown here is derived from an EMBL/GenBank/DDBJ whole genome shotgun (WGS) entry which is preliminary data.</text>
</comment>
<organism evidence="4 5">
    <name type="scientific">Euplotes crassus</name>
    <dbReference type="NCBI Taxonomy" id="5936"/>
    <lineage>
        <taxon>Eukaryota</taxon>
        <taxon>Sar</taxon>
        <taxon>Alveolata</taxon>
        <taxon>Ciliophora</taxon>
        <taxon>Intramacronucleata</taxon>
        <taxon>Spirotrichea</taxon>
        <taxon>Hypotrichia</taxon>
        <taxon>Euplotida</taxon>
        <taxon>Euplotidae</taxon>
        <taxon>Moneuplotes</taxon>
    </lineage>
</organism>
<accession>A0AAD1UDK5</accession>
<feature type="compositionally biased region" description="Acidic residues" evidence="3">
    <location>
        <begin position="18"/>
        <end position="29"/>
    </location>
</feature>
<dbReference type="AlphaFoldDB" id="A0AAD1UDK5"/>
<reference evidence="4" key="1">
    <citation type="submission" date="2023-07" db="EMBL/GenBank/DDBJ databases">
        <authorList>
            <consortium name="AG Swart"/>
            <person name="Singh M."/>
            <person name="Singh A."/>
            <person name="Seah K."/>
            <person name="Emmerich C."/>
        </authorList>
    </citation>
    <scope>NUCLEOTIDE SEQUENCE</scope>
    <source>
        <strain evidence="4">DP1</strain>
    </source>
</reference>
<evidence type="ECO:0000256" key="1">
    <source>
        <dbReference type="ARBA" id="ARBA00022441"/>
    </source>
</evidence>
<dbReference type="SUPFAM" id="SSF117281">
    <property type="entry name" value="Kelch motif"/>
    <property type="match status" value="1"/>
</dbReference>
<sequence>MEGTSEGPYEEMKYSDSQNDEQEKYDEFEESHRSMTTNSKDMSAAHDMEGEGAEGEGEGEQAERKWFWAFPQIEGVPPSPRGGHSATLIGASILFFGGHFYSDKKTGYTYLNDTHVLDLNASRWIKPKIEGTPPKPRYGHTAVLAGSRILIFGGKGVKNKVFRDLHALDPVKMTWYQGPDGAGAPAARFGHTSTLVGGNKMFVFGGWNKKLYFNDLHILDLELMAWKRPECSGPEPSPRQGHCAILIGTNLIIHGGYRLREDLLKTAGLAQGNILKNSYLNDIKVLDTENFVWSRLRISGTPPEARYGHTLNISGSDIIMFGGWTCNSGDRTRHEGTSEECDYFMIWNTENMCWKQGKSIGTPPTTRYGHSSTAIGPHLLIFGGWEFSKAQNEIIVLREFNQAQQSQDQKEDFEEGNYEAPGSHNETAKEMSAILEEKKLGPIEISKKFNILNC</sequence>
<keyword evidence="5" id="KW-1185">Reference proteome</keyword>